<organism evidence="3 4">
    <name type="scientific">Marasmiellus scandens</name>
    <dbReference type="NCBI Taxonomy" id="2682957"/>
    <lineage>
        <taxon>Eukaryota</taxon>
        <taxon>Fungi</taxon>
        <taxon>Dikarya</taxon>
        <taxon>Basidiomycota</taxon>
        <taxon>Agaricomycotina</taxon>
        <taxon>Agaricomycetes</taxon>
        <taxon>Agaricomycetidae</taxon>
        <taxon>Agaricales</taxon>
        <taxon>Marasmiineae</taxon>
        <taxon>Omphalotaceae</taxon>
        <taxon>Marasmiellus</taxon>
    </lineage>
</organism>
<dbReference type="InterPro" id="IPR046496">
    <property type="entry name" value="DUF6589"/>
</dbReference>
<feature type="compositionally biased region" description="Polar residues" evidence="1">
    <location>
        <begin position="1"/>
        <end position="13"/>
    </location>
</feature>
<feature type="domain" description="DUF6589" evidence="2">
    <location>
        <begin position="4"/>
        <end position="121"/>
    </location>
</feature>
<protein>
    <recommendedName>
        <fullName evidence="2">DUF6589 domain-containing protein</fullName>
    </recommendedName>
</protein>
<gene>
    <name evidence="3" type="ORF">VKT23_012282</name>
</gene>
<reference evidence="3 4" key="1">
    <citation type="submission" date="2024-01" db="EMBL/GenBank/DDBJ databases">
        <title>A draft genome for the cacao thread blight pathogen Marasmiellus scandens.</title>
        <authorList>
            <person name="Baruah I.K."/>
            <person name="Leung J."/>
            <person name="Bukari Y."/>
            <person name="Amoako-Attah I."/>
            <person name="Meinhardt L.W."/>
            <person name="Bailey B.A."/>
            <person name="Cohen S.P."/>
        </authorList>
    </citation>
    <scope>NUCLEOTIDE SEQUENCE [LARGE SCALE GENOMIC DNA]</scope>
    <source>
        <strain evidence="3 4">GH-19</strain>
    </source>
</reference>
<evidence type="ECO:0000313" key="3">
    <source>
        <dbReference type="EMBL" id="KAK7452179.1"/>
    </source>
</evidence>
<accession>A0ABR1J9U9</accession>
<dbReference type="Proteomes" id="UP001498398">
    <property type="component" value="Unassembled WGS sequence"/>
</dbReference>
<feature type="compositionally biased region" description="Pro residues" evidence="1">
    <location>
        <begin position="24"/>
        <end position="34"/>
    </location>
</feature>
<evidence type="ECO:0000313" key="4">
    <source>
        <dbReference type="Proteomes" id="UP001498398"/>
    </source>
</evidence>
<keyword evidence="4" id="KW-1185">Reference proteome</keyword>
<sequence>MAISNPSPQNLQELAQKILKKYASPPPPPPPPPKFKGKSKSKDKKEPEKKSDIIFENTQILIRDLLYMAELNHAISDGDFGRIEDIFPDLARIFCAAGSNNYCHEILHFLHSLKKVWTPEFA</sequence>
<feature type="region of interest" description="Disordered" evidence="1">
    <location>
        <begin position="1"/>
        <end position="51"/>
    </location>
</feature>
<name>A0ABR1J9U9_9AGAR</name>
<evidence type="ECO:0000259" key="2">
    <source>
        <dbReference type="Pfam" id="PF20231"/>
    </source>
</evidence>
<comment type="caution">
    <text evidence="3">The sequence shown here is derived from an EMBL/GenBank/DDBJ whole genome shotgun (WGS) entry which is preliminary data.</text>
</comment>
<dbReference type="Pfam" id="PF20231">
    <property type="entry name" value="DUF6589"/>
    <property type="match status" value="1"/>
</dbReference>
<dbReference type="EMBL" id="JBANRG010000029">
    <property type="protein sequence ID" value="KAK7452179.1"/>
    <property type="molecule type" value="Genomic_DNA"/>
</dbReference>
<proteinExistence type="predicted"/>
<evidence type="ECO:0000256" key="1">
    <source>
        <dbReference type="SAM" id="MobiDB-lite"/>
    </source>
</evidence>